<dbReference type="VEuPathDB" id="FungiDB:PEXP_073130"/>
<organism evidence="1 2">
    <name type="scientific">Penicillium expansum</name>
    <name type="common">Blue mold rot fungus</name>
    <dbReference type="NCBI Taxonomy" id="27334"/>
    <lineage>
        <taxon>Eukaryota</taxon>
        <taxon>Fungi</taxon>
        <taxon>Dikarya</taxon>
        <taxon>Ascomycota</taxon>
        <taxon>Pezizomycotina</taxon>
        <taxon>Eurotiomycetes</taxon>
        <taxon>Eurotiomycetidae</taxon>
        <taxon>Eurotiales</taxon>
        <taxon>Aspergillaceae</taxon>
        <taxon>Penicillium</taxon>
    </lineage>
</organism>
<name>A0A0A2JKX1_PENEN</name>
<sequence>MAENRQIEAPTDSQLEELTLLRVRLSQRAQARALLVLEAQQLLDCDNFLTTLNQYVLPPPLLEYVQEILEQRWALLLDVLEQVRLQEEQDQAMLGMWED</sequence>
<comment type="caution">
    <text evidence="1">The sequence shown here is derived from an EMBL/GenBank/DDBJ whole genome shotgun (WGS) entry which is preliminary data.</text>
</comment>
<dbReference type="GeneID" id="27677663"/>
<accession>A0A0A2JKX1</accession>
<keyword evidence="2" id="KW-1185">Reference proteome</keyword>
<dbReference type="AlphaFoldDB" id="A0A0A2JKX1"/>
<evidence type="ECO:0000313" key="2">
    <source>
        <dbReference type="Proteomes" id="UP000030143"/>
    </source>
</evidence>
<reference evidence="1 2" key="1">
    <citation type="journal article" date="2015" name="Mol. Plant Microbe Interact.">
        <title>Genome, transcriptome, and functional analyses of Penicillium expansum provide new insights into secondary metabolism and pathogenicity.</title>
        <authorList>
            <person name="Ballester A.R."/>
            <person name="Marcet-Houben M."/>
            <person name="Levin E."/>
            <person name="Sela N."/>
            <person name="Selma-Lazaro C."/>
            <person name="Carmona L."/>
            <person name="Wisniewski M."/>
            <person name="Droby S."/>
            <person name="Gonzalez-Candelas L."/>
            <person name="Gabaldon T."/>
        </authorList>
    </citation>
    <scope>NUCLEOTIDE SEQUENCE [LARGE SCALE GENOMIC DNA]</scope>
    <source>
        <strain evidence="1 2">MD-8</strain>
    </source>
</reference>
<dbReference type="Proteomes" id="UP000030143">
    <property type="component" value="Unassembled WGS sequence"/>
</dbReference>
<dbReference type="RefSeq" id="XP_016597574.1">
    <property type="nucleotide sequence ID" value="XM_016742244.1"/>
</dbReference>
<dbReference type="OrthoDB" id="10443244at2759"/>
<evidence type="ECO:0000313" key="1">
    <source>
        <dbReference type="EMBL" id="KGO55481.1"/>
    </source>
</evidence>
<dbReference type="EMBL" id="JQFZ01000191">
    <property type="protein sequence ID" value="KGO55481.1"/>
    <property type="molecule type" value="Genomic_DNA"/>
</dbReference>
<dbReference type="HOGENOM" id="CLU_2321127_0_0_1"/>
<proteinExistence type="predicted"/>
<gene>
    <name evidence="1" type="ORF">PEX2_049690</name>
</gene>
<protein>
    <submittedName>
        <fullName evidence="1">Uncharacterized protein</fullName>
    </submittedName>
</protein>